<evidence type="ECO:0000313" key="2">
    <source>
        <dbReference type="EMBL" id="JAD83153.1"/>
    </source>
</evidence>
<sequence length="109" mass="11931">MVLVRRSLSTLGEMLAMPDLKKEELADQVPPHATNQLCSNERRLGVPSNHYIDNGEGSLRKISRSRSILVSSPTFDSLHIDGGCSDKECATPKEEVKPKNGKSSLKGKI</sequence>
<accession>A0A0A9D908</accession>
<reference evidence="2" key="2">
    <citation type="journal article" date="2015" name="Data Brief">
        <title>Shoot transcriptome of the giant reed, Arundo donax.</title>
        <authorList>
            <person name="Barrero R.A."/>
            <person name="Guerrero F.D."/>
            <person name="Moolhuijzen P."/>
            <person name="Goolsby J.A."/>
            <person name="Tidwell J."/>
            <person name="Bellgard S.E."/>
            <person name="Bellgard M.I."/>
        </authorList>
    </citation>
    <scope>NUCLEOTIDE SEQUENCE</scope>
    <source>
        <tissue evidence="2">Shoot tissue taken approximately 20 cm above the soil surface</tissue>
    </source>
</reference>
<feature type="region of interest" description="Disordered" evidence="1">
    <location>
        <begin position="87"/>
        <end position="109"/>
    </location>
</feature>
<name>A0A0A9D908_ARUDO</name>
<dbReference type="PANTHER" id="PTHR46634">
    <property type="entry name" value="M REDUCTASE II SUBUNIT GAMMA, PUTATIVE (DUF3741)-RELATED"/>
    <property type="match status" value="1"/>
</dbReference>
<reference evidence="2" key="1">
    <citation type="submission" date="2014-09" db="EMBL/GenBank/DDBJ databases">
        <authorList>
            <person name="Magalhaes I.L.F."/>
            <person name="Oliveira U."/>
            <person name="Santos F.R."/>
            <person name="Vidigal T.H.D.A."/>
            <person name="Brescovit A.D."/>
            <person name="Santos A.J."/>
        </authorList>
    </citation>
    <scope>NUCLEOTIDE SEQUENCE</scope>
    <source>
        <tissue evidence="2">Shoot tissue taken approximately 20 cm above the soil surface</tissue>
    </source>
</reference>
<evidence type="ECO:0000256" key="1">
    <source>
        <dbReference type="SAM" id="MobiDB-lite"/>
    </source>
</evidence>
<dbReference type="EMBL" id="GBRH01214742">
    <property type="protein sequence ID" value="JAD83153.1"/>
    <property type="molecule type" value="Transcribed_RNA"/>
</dbReference>
<dbReference type="AlphaFoldDB" id="A0A0A9D908"/>
<proteinExistence type="predicted"/>
<protein>
    <submittedName>
        <fullName evidence="2">Uncharacterized protein</fullName>
    </submittedName>
</protein>
<feature type="compositionally biased region" description="Basic and acidic residues" evidence="1">
    <location>
        <begin position="87"/>
        <end position="98"/>
    </location>
</feature>
<dbReference type="PANTHER" id="PTHR46634:SF13">
    <property type="entry name" value="EXPRESSED PROTEIN"/>
    <property type="match status" value="1"/>
</dbReference>
<organism evidence="2">
    <name type="scientific">Arundo donax</name>
    <name type="common">Giant reed</name>
    <name type="synonym">Donax arundinaceus</name>
    <dbReference type="NCBI Taxonomy" id="35708"/>
    <lineage>
        <taxon>Eukaryota</taxon>
        <taxon>Viridiplantae</taxon>
        <taxon>Streptophyta</taxon>
        <taxon>Embryophyta</taxon>
        <taxon>Tracheophyta</taxon>
        <taxon>Spermatophyta</taxon>
        <taxon>Magnoliopsida</taxon>
        <taxon>Liliopsida</taxon>
        <taxon>Poales</taxon>
        <taxon>Poaceae</taxon>
        <taxon>PACMAD clade</taxon>
        <taxon>Arundinoideae</taxon>
        <taxon>Arundineae</taxon>
        <taxon>Arundo</taxon>
    </lineage>
</organism>